<gene>
    <name evidence="1" type="ORF">H4W29_002979</name>
</gene>
<reference evidence="1 2" key="1">
    <citation type="submission" date="2020-10" db="EMBL/GenBank/DDBJ databases">
        <title>Sequencing the genomes of 1000 actinobacteria strains.</title>
        <authorList>
            <person name="Klenk H.-P."/>
        </authorList>
    </citation>
    <scope>NUCLEOTIDE SEQUENCE [LARGE SCALE GENOMIC DNA]</scope>
    <source>
        <strain evidence="1 2">DSM 7307</strain>
    </source>
</reference>
<organism evidence="1 2">
    <name type="scientific">Rhizobium viscosum</name>
    <name type="common">Arthrobacter viscosus</name>
    <dbReference type="NCBI Taxonomy" id="1673"/>
    <lineage>
        <taxon>Bacteria</taxon>
        <taxon>Pseudomonadati</taxon>
        <taxon>Pseudomonadota</taxon>
        <taxon>Alphaproteobacteria</taxon>
        <taxon>Hyphomicrobiales</taxon>
        <taxon>Rhizobiaceae</taxon>
        <taxon>Rhizobium/Agrobacterium group</taxon>
        <taxon>Rhizobium</taxon>
    </lineage>
</organism>
<evidence type="ECO:0000313" key="2">
    <source>
        <dbReference type="Proteomes" id="UP000620262"/>
    </source>
</evidence>
<comment type="caution">
    <text evidence="1">The sequence shown here is derived from an EMBL/GenBank/DDBJ whole genome shotgun (WGS) entry which is preliminary data.</text>
</comment>
<evidence type="ECO:0000313" key="1">
    <source>
        <dbReference type="EMBL" id="MBE1505798.1"/>
    </source>
</evidence>
<name>A0ABR9IRH8_RHIVS</name>
<protein>
    <submittedName>
        <fullName evidence="1">Uncharacterized protein</fullName>
    </submittedName>
</protein>
<proteinExistence type="predicted"/>
<keyword evidence="2" id="KW-1185">Reference proteome</keyword>
<dbReference type="Proteomes" id="UP000620262">
    <property type="component" value="Unassembled WGS sequence"/>
</dbReference>
<sequence length="427" mass="47997">MTASFLAHFQTQRSAFKNIVPEDVFRLRSYEGTWDFGQEVITNAGRMFLNDSELGARIEIGLVNEPSMTATWYKHPDTPDSYVIAVNAGLVTALNVIAFDIFGYGDEVDDEPLLLGHHDAAAAERVSERIAAFLEVGFPLGNGLAPSSRRSPFVEALVADAIQFLILHEFAHIVLRHDRGDVHLLRDKRVDLQIATFSIGQEHQADDLAGRLHALMRRPEGTKFAGMEFGGPSLFFGLLGLFERYTRYRDAFDSPHAHPNAYERLYRLRVAFTAGSRSGYVPVFSDGNLNLARPFAEPNPEAVRFSDAIAQSLLSVLASIEEKQLLPSPINNLFNQYCEGDLSNDKKEQFWQEIARWLFIGSPIKIIHHLAELRRSAEEQLKMESDEGHRAFVLRALALTADVVNRMRTIEDYSTKRALQRYAAAFA</sequence>
<accession>A0ABR9IRH8</accession>
<dbReference type="EMBL" id="JADBEC010000001">
    <property type="protein sequence ID" value="MBE1505798.1"/>
    <property type="molecule type" value="Genomic_DNA"/>
</dbReference>
<dbReference type="RefSeq" id="WP_192729597.1">
    <property type="nucleotide sequence ID" value="NZ_BAAAVL010000009.1"/>
</dbReference>